<dbReference type="Gramene" id="KCW58387">
    <property type="protein sequence ID" value="KCW58387"/>
    <property type="gene ID" value="EUGRSUZ_H01074"/>
</dbReference>
<organism evidence="1">
    <name type="scientific">Eucalyptus grandis</name>
    <name type="common">Flooded gum</name>
    <dbReference type="NCBI Taxonomy" id="71139"/>
    <lineage>
        <taxon>Eukaryota</taxon>
        <taxon>Viridiplantae</taxon>
        <taxon>Streptophyta</taxon>
        <taxon>Embryophyta</taxon>
        <taxon>Tracheophyta</taxon>
        <taxon>Spermatophyta</taxon>
        <taxon>Magnoliopsida</taxon>
        <taxon>eudicotyledons</taxon>
        <taxon>Gunneridae</taxon>
        <taxon>Pentapetalae</taxon>
        <taxon>rosids</taxon>
        <taxon>malvids</taxon>
        <taxon>Myrtales</taxon>
        <taxon>Myrtaceae</taxon>
        <taxon>Myrtoideae</taxon>
        <taxon>Eucalypteae</taxon>
        <taxon>Eucalyptus</taxon>
    </lineage>
</organism>
<evidence type="ECO:0000313" key="1">
    <source>
        <dbReference type="EMBL" id="KCW58387.1"/>
    </source>
</evidence>
<gene>
    <name evidence="1" type="ORF">EUGRSUZ_H01074</name>
</gene>
<dbReference type="STRING" id="71139.A0A059AWP7"/>
<dbReference type="OrthoDB" id="1898021at2759"/>
<accession>A0A059AWP7</accession>
<protein>
    <submittedName>
        <fullName evidence="1">Uncharacterized protein</fullName>
    </submittedName>
</protein>
<sequence length="153" mass="17802">MEGASESAYKSLRGYWKRRSYRRLDGSGNRRRMRVVELGSTRRRRRWSWRIKISPKLRRLSSPKKLLLWPKKFLIWLRDGYVKMMLRFADSRVCGMYGSSVTDAGLSAFGRQPPKEYDQRVILEVYKALMAAQAKAVTTAAPKRVQLAAISEE</sequence>
<dbReference type="eggNOG" id="ENOG502S1Y2">
    <property type="taxonomic scope" value="Eukaryota"/>
</dbReference>
<dbReference type="FunCoup" id="A0A059AWP7">
    <property type="interactions" value="483"/>
</dbReference>
<reference evidence="1" key="1">
    <citation type="submission" date="2013-07" db="EMBL/GenBank/DDBJ databases">
        <title>The genome of Eucalyptus grandis.</title>
        <authorList>
            <person name="Schmutz J."/>
            <person name="Hayes R."/>
            <person name="Myburg A."/>
            <person name="Tuskan G."/>
            <person name="Grattapaglia D."/>
            <person name="Rokhsar D.S."/>
        </authorList>
    </citation>
    <scope>NUCLEOTIDE SEQUENCE</scope>
    <source>
        <tissue evidence="1">Leaf extractions</tissue>
    </source>
</reference>
<dbReference type="OMA" id="MMGFANS"/>
<proteinExistence type="predicted"/>
<dbReference type="AlphaFoldDB" id="A0A059AWP7"/>
<dbReference type="PANTHER" id="PTHR33702:SF5">
    <property type="entry name" value="OS01G0308600 PROTEIN"/>
    <property type="match status" value="1"/>
</dbReference>
<dbReference type="KEGG" id="egr:104456723"/>
<name>A0A059AWP7_EUCGR</name>
<dbReference type="EMBL" id="KK198760">
    <property type="protein sequence ID" value="KCW58387.1"/>
    <property type="molecule type" value="Genomic_DNA"/>
</dbReference>
<dbReference type="PANTHER" id="PTHR33702">
    <property type="entry name" value="BNAA09G40010D PROTEIN"/>
    <property type="match status" value="1"/>
</dbReference>
<dbReference type="InParanoid" id="A0A059AWP7"/>